<feature type="region of interest" description="Disordered" evidence="1">
    <location>
        <begin position="293"/>
        <end position="341"/>
    </location>
</feature>
<dbReference type="InterPro" id="IPR013320">
    <property type="entry name" value="ConA-like_dom_sf"/>
</dbReference>
<evidence type="ECO:0000256" key="1">
    <source>
        <dbReference type="SAM" id="MobiDB-lite"/>
    </source>
</evidence>
<feature type="region of interest" description="Disordered" evidence="1">
    <location>
        <begin position="1449"/>
        <end position="1468"/>
    </location>
</feature>
<feature type="chain" id="PRO_5032319265" evidence="2">
    <location>
        <begin position="21"/>
        <end position="2388"/>
    </location>
</feature>
<protein>
    <submittedName>
        <fullName evidence="5">Uncharacterized protein</fullName>
    </submittedName>
</protein>
<keyword evidence="2" id="KW-0732">Signal</keyword>
<name>A0A835XIQ3_9CHLO</name>
<feature type="compositionally biased region" description="Pro residues" evidence="1">
    <location>
        <begin position="809"/>
        <end position="827"/>
    </location>
</feature>
<feature type="compositionally biased region" description="Pro residues" evidence="1">
    <location>
        <begin position="293"/>
        <end position="333"/>
    </location>
</feature>
<proteinExistence type="predicted"/>
<dbReference type="Pfam" id="PF05548">
    <property type="entry name" value="Peptidase_M11"/>
    <property type="match status" value="1"/>
</dbReference>
<dbReference type="InterPro" id="IPR036426">
    <property type="entry name" value="Bulb-type_lectin_dom_sf"/>
</dbReference>
<dbReference type="PANTHER" id="PTHR24216:SF65">
    <property type="entry name" value="PAXILLIN-LIKE PROTEIN 1"/>
    <property type="match status" value="1"/>
</dbReference>
<dbReference type="EMBL" id="JAEHOE010000142">
    <property type="protein sequence ID" value="KAG2484803.1"/>
    <property type="molecule type" value="Genomic_DNA"/>
</dbReference>
<keyword evidence="6" id="KW-1185">Reference proteome</keyword>
<reference evidence="5" key="1">
    <citation type="journal article" date="2020" name="bioRxiv">
        <title>Comparative genomics of Chlamydomonas.</title>
        <authorList>
            <person name="Craig R.J."/>
            <person name="Hasan A.R."/>
            <person name="Ness R.W."/>
            <person name="Keightley P.D."/>
        </authorList>
    </citation>
    <scope>NUCLEOTIDE SEQUENCE</scope>
    <source>
        <strain evidence="5">CCAP 11/70</strain>
    </source>
</reference>
<evidence type="ECO:0000313" key="5">
    <source>
        <dbReference type="EMBL" id="KAG2484803.1"/>
    </source>
</evidence>
<organism evidence="5 6">
    <name type="scientific">Edaphochlamys debaryana</name>
    <dbReference type="NCBI Taxonomy" id="47281"/>
    <lineage>
        <taxon>Eukaryota</taxon>
        <taxon>Viridiplantae</taxon>
        <taxon>Chlorophyta</taxon>
        <taxon>core chlorophytes</taxon>
        <taxon>Chlorophyceae</taxon>
        <taxon>CS clade</taxon>
        <taxon>Chlamydomonadales</taxon>
        <taxon>Chlamydomonadales incertae sedis</taxon>
        <taxon>Edaphochlamys</taxon>
    </lineage>
</organism>
<evidence type="ECO:0000256" key="2">
    <source>
        <dbReference type="SAM" id="SignalP"/>
    </source>
</evidence>
<feature type="region of interest" description="Disordered" evidence="1">
    <location>
        <begin position="23"/>
        <end position="139"/>
    </location>
</feature>
<comment type="caution">
    <text evidence="5">The sequence shown here is derived from an EMBL/GenBank/DDBJ whole genome shotgun (WGS) entry which is preliminary data.</text>
</comment>
<dbReference type="InterPro" id="IPR008979">
    <property type="entry name" value="Galactose-bd-like_sf"/>
</dbReference>
<evidence type="ECO:0000259" key="4">
    <source>
        <dbReference type="Pfam" id="PF14295"/>
    </source>
</evidence>
<dbReference type="Gene3D" id="2.60.120.260">
    <property type="entry name" value="Galactose-binding domain-like"/>
    <property type="match status" value="1"/>
</dbReference>
<sequence length="2388" mass="250207">MTSSQHLVLGLLLGAWAAFAQQDYNYPPPLSEPQPPLDLTAPVPDYAHPPPSAESQPPLKPQDPDGAQGPPPTEGDSAPPDAVLAPPGGGPSQPPRPPAYPGAPLSPPPSSLPPSPAPQPPKPPARPTPPPTNLALRQPAFSSSSWGCGLWGPDKAVDGKGAATIYDVFHTAAGDTEQWLSVRISPPGRRALVYSIVLRSRVDCCGDHLSNAELRVGLRPVTSAAEALGGLAANPLVWSLAGNGTTGAVYNVTLEQPAVGEFVTLQNHPVGRAGGSGFLSLLELEVYGVLLGQPPPPTAPPLPRPPDPAPPTPPPAPPVPPRPPPSPPPPGAVDPPIDLTPNVLHMDATRGVTVDAEGQVRAWRDLVLYGNSSAVQQLEFAGNCQYDNDPDSGAYGSVVMDGGSCVGFARRGPRSWNASAKAPFTILAVYRAEAPTTERQPQPRGFRLLRLSNQDATGFSDGERSLAFGGGYSPSRHSYAGATFLSADGNKFAFQYQGPAQYDTWTMSTLVRYEGGRSGALYDSSPGPSGGLVVTARFDGQVPIGIKPSGDWPFSVGADRYEQEAYFRGRLAVLLMYGRALSMDELHELYRTYAPRFGWSAAVAVPLQGPEVRASGFQCGQDLDLYSRTSDEGGPGLTVPVSVSRVSAYIGDIMMTLQPSYDSPDGSTADAAVRHAGSWHGAPEEDLASTDVRLATLDVRSGSIGSITSLSACCSSNTQWGNGVQSIRLRTTATRNASLVLGDPLVCDRPQPWIQVPPGFALEGFRTETVPIGSYWASRDLGLYTHVSVWIHRVAFVFREVFALPPSAPLPQPPPPTPPSPPAPPSILTPVETALPPELLPDIALFDASRGVTLGGRTSATASGDGANSSISGAQQQAEMTWRDVMYDSTPARAQQLGLRGGCELDSISAEGGYGSVRFDGTSCFARMQSDLARWSTWATSAFTVVAIHQPSYGTPGAALVHLSHTPRSPNDALLLNVGWAGKRYSAMLRNSDGSRLSFHTELPLAHGAWTLDAFVRRPGGTSGGYFSSSIVPGSVASVIQFDGQPPVEVGADALVIGTSLVEDDMYYRGRLAAVLMYGRDLSLDELNQIYAAYAPRLGWVPKPPPPVRMVQQSPFFCGDASMAGAMLTTSDQGLARYYPLQAMFVQVGGLWDSALSLYEGGRRGLKHGAGFSPVPTGQTMINFTRLASEENVTVTAVSVCCTHFPGWYRAPQALRLRASNGVTMSTHSDYSQCLEEQPWVDVPKGMSFAGIVARKLPAWRVDTDGGPEWIDSVAFLFSRGPPPPPSPPPPTSLPPAPPLVPLAPPQPPEPPLPPRAPDRPRPPTPPPAPIILEDCFRPPGWCNGTFASEFCDSDTFLDLVCEEAGPGGGRRVLLSSLHCSLAEGATGAPFASSRLCPRRWGGEPALPPSPKPPSPLPPSPRPPFPRPPSPPPPSPSPPIAAADFLTIGPNETCGLEPPPAGGACSSPEGGPRCALFASSSKPTPRAAADGTGYGSGADAACDRLWSAGGGYYLLLQGSGDLACFAVASSAGGNDSAAASTPVWSARANLTAATAASTSTNTDPTALTLLADGSWAVVEAGGSGSAGSGKVLLSSASVGFSFAPNAGAANAPHRLRVRDDGQLELANRYGAPAWATYPIFAPPPSPPAPPSPPLPGTPFVLEGRLTSLDTHVAKQWLLERTGDRQLFVLAGGRPVDGRTGELVREGSVLSLICTPPEGAVGSKPMCLTTDDVRITYSAAPVPSTHLRLRLLVLTVSLTGACESGGADPFAIYNEFWRDGDSYAASLAQCSYGSVVLDRAMFKAMDVTVPCSGPILQCDYVAIKEAALGAARDLIGDKVDLYSHKAYVLPSICFCDWAGIATLRGRDVWYTPGAWGVFSRRTVLQELIHTFGLQHAYSGGIEYADMSSCMGFGDACPSAPELSASRLGWATALSTLMAATLPPGGTYAVLELPATHLGPTGAFVKIQPDWMGSAYDRNLYLALRGRGGGDASLAEDFVDRLSLHTALREVDNDFIAEADPHFDLVGTLGPNEALDLTDMRLSIMTKGLLHGGTHVRVLVCRYTASAAECSLPATFTTCPPQPGFVDAADTDHASPAGADDIGAYTDLAVMAAACARDTRCGGFSFAQARGGFFKANATPNAQAPGQCLYTKAPRQGCVRPPGWCPDVAGALSGQVHCSDGDSQLDWYCVDAYGSRGTIRSGDGCAPVGPNATAASCPAANFFRPPGGDWACVSGWDVRGDTLAASSLPDAHSPAAKAQCRALCRDAPDCELFTLSTQGLCTLRSGALTGASGTTAADQDVAWACLGGTNYGRYLCVDGWEVAGEDIGGPVPVPGRDACRDLCQAKSACTLFVLYGNGDCQLRYGMLSGADGATRRDDGVVSTCFRVHNA</sequence>
<feature type="region of interest" description="Disordered" evidence="1">
    <location>
        <begin position="1281"/>
        <end position="1331"/>
    </location>
</feature>
<evidence type="ECO:0000313" key="6">
    <source>
        <dbReference type="Proteomes" id="UP000612055"/>
    </source>
</evidence>
<feature type="region of interest" description="Disordered" evidence="1">
    <location>
        <begin position="809"/>
        <end position="831"/>
    </location>
</feature>
<gene>
    <name evidence="5" type="ORF">HYH03_016456</name>
</gene>
<feature type="region of interest" description="Disordered" evidence="1">
    <location>
        <begin position="1402"/>
        <end position="1443"/>
    </location>
</feature>
<feature type="compositionally biased region" description="Pro residues" evidence="1">
    <location>
        <begin position="88"/>
        <end position="132"/>
    </location>
</feature>
<feature type="domain" description="Apple" evidence="4">
    <location>
        <begin position="2254"/>
        <end position="2279"/>
    </location>
</feature>
<feature type="signal peptide" evidence="2">
    <location>
        <begin position="1"/>
        <end position="20"/>
    </location>
</feature>
<dbReference type="PANTHER" id="PTHR24216">
    <property type="entry name" value="PAXILLIN-RELATED"/>
    <property type="match status" value="1"/>
</dbReference>
<dbReference type="InterPro" id="IPR008752">
    <property type="entry name" value="Peptidase_M11"/>
</dbReference>
<feature type="domain" description="Apple" evidence="4">
    <location>
        <begin position="2321"/>
        <end position="2354"/>
    </location>
</feature>
<dbReference type="SUPFAM" id="SSF49899">
    <property type="entry name" value="Concanavalin A-like lectins/glucanases"/>
    <property type="match status" value="1"/>
</dbReference>
<dbReference type="InterPro" id="IPR003609">
    <property type="entry name" value="Pan_app"/>
</dbReference>
<feature type="domain" description="Apple" evidence="4">
    <location>
        <begin position="2110"/>
        <end position="2127"/>
    </location>
</feature>
<evidence type="ECO:0000259" key="3">
    <source>
        <dbReference type="Pfam" id="PF05548"/>
    </source>
</evidence>
<accession>A0A835XIQ3</accession>
<dbReference type="Proteomes" id="UP000612055">
    <property type="component" value="Unassembled WGS sequence"/>
</dbReference>
<feature type="compositionally biased region" description="Pro residues" evidence="1">
    <location>
        <begin position="1281"/>
        <end position="1316"/>
    </location>
</feature>
<feature type="domain" description="Peptidase M11 gametolysin" evidence="3">
    <location>
        <begin position="1781"/>
        <end position="2011"/>
    </location>
</feature>
<dbReference type="Gene3D" id="2.90.10.10">
    <property type="entry name" value="Bulb-type lectin domain"/>
    <property type="match status" value="1"/>
</dbReference>
<dbReference type="SUPFAM" id="SSF49785">
    <property type="entry name" value="Galactose-binding domain-like"/>
    <property type="match status" value="1"/>
</dbReference>
<feature type="compositionally biased region" description="Pro residues" evidence="1">
    <location>
        <begin position="26"/>
        <end position="36"/>
    </location>
</feature>
<dbReference type="Pfam" id="PF14295">
    <property type="entry name" value="PAN_4"/>
    <property type="match status" value="3"/>
</dbReference>
<feature type="compositionally biased region" description="Pro residues" evidence="1">
    <location>
        <begin position="1406"/>
        <end position="1439"/>
    </location>
</feature>